<organism evidence="2 3">
    <name type="scientific">Pirellula staleyi (strain ATCC 27377 / DSM 6068 / ICPB 4128)</name>
    <name type="common">Pirella staleyi</name>
    <dbReference type="NCBI Taxonomy" id="530564"/>
    <lineage>
        <taxon>Bacteria</taxon>
        <taxon>Pseudomonadati</taxon>
        <taxon>Planctomycetota</taxon>
        <taxon>Planctomycetia</taxon>
        <taxon>Pirellulales</taxon>
        <taxon>Pirellulaceae</taxon>
        <taxon>Pirellula</taxon>
    </lineage>
</organism>
<feature type="signal peptide" evidence="1">
    <location>
        <begin position="1"/>
        <end position="23"/>
    </location>
</feature>
<keyword evidence="1" id="KW-0732">Signal</keyword>
<dbReference type="EMBL" id="CP001848">
    <property type="protein sequence ID" value="ADB17907.1"/>
    <property type="molecule type" value="Genomic_DNA"/>
</dbReference>
<dbReference type="AlphaFoldDB" id="D2QX67"/>
<feature type="chain" id="PRO_5003035835" description="Cytochrome c domain-containing protein" evidence="1">
    <location>
        <begin position="24"/>
        <end position="142"/>
    </location>
</feature>
<dbReference type="STRING" id="530564.Psta_3243"/>
<dbReference type="KEGG" id="psl:Psta_3243"/>
<dbReference type="eggNOG" id="ENOG5034598">
    <property type="taxonomic scope" value="Bacteria"/>
</dbReference>
<evidence type="ECO:0008006" key="4">
    <source>
        <dbReference type="Google" id="ProtNLM"/>
    </source>
</evidence>
<dbReference type="Proteomes" id="UP000001887">
    <property type="component" value="Chromosome"/>
</dbReference>
<evidence type="ECO:0000313" key="3">
    <source>
        <dbReference type="Proteomes" id="UP000001887"/>
    </source>
</evidence>
<dbReference type="HOGENOM" id="CLU_1814028_0_0_0"/>
<evidence type="ECO:0000256" key="1">
    <source>
        <dbReference type="SAM" id="SignalP"/>
    </source>
</evidence>
<proteinExistence type="predicted"/>
<keyword evidence="3" id="KW-1185">Reference proteome</keyword>
<dbReference type="OrthoDB" id="281947at2"/>
<protein>
    <recommendedName>
        <fullName evidence="4">Cytochrome c domain-containing protein</fullName>
    </recommendedName>
</protein>
<gene>
    <name evidence="2" type="ordered locus">Psta_3243</name>
</gene>
<reference evidence="2 3" key="1">
    <citation type="journal article" date="2009" name="Stand. Genomic Sci.">
        <title>Complete genome sequence of Pirellula staleyi type strain (ATCC 27377).</title>
        <authorList>
            <person name="Clum A."/>
            <person name="Tindall B.J."/>
            <person name="Sikorski J."/>
            <person name="Ivanova N."/>
            <person name="Mavrommatis K."/>
            <person name="Lucas S."/>
            <person name="Glavina del Rio T."/>
            <person name="Nolan M."/>
            <person name="Chen F."/>
            <person name="Tice H."/>
            <person name="Pitluck S."/>
            <person name="Cheng J.F."/>
            <person name="Chertkov O."/>
            <person name="Brettin T."/>
            <person name="Han C."/>
            <person name="Detter J.C."/>
            <person name="Kuske C."/>
            <person name="Bruce D."/>
            <person name="Goodwin L."/>
            <person name="Ovchinikova G."/>
            <person name="Pati A."/>
            <person name="Mikhailova N."/>
            <person name="Chen A."/>
            <person name="Palaniappan K."/>
            <person name="Land M."/>
            <person name="Hauser L."/>
            <person name="Chang Y.J."/>
            <person name="Jeffries C.D."/>
            <person name="Chain P."/>
            <person name="Rohde M."/>
            <person name="Goker M."/>
            <person name="Bristow J."/>
            <person name="Eisen J.A."/>
            <person name="Markowitz V."/>
            <person name="Hugenholtz P."/>
            <person name="Kyrpides N.C."/>
            <person name="Klenk H.P."/>
            <person name="Lapidus A."/>
        </authorList>
    </citation>
    <scope>NUCLEOTIDE SEQUENCE [LARGE SCALE GENOMIC DNA]</scope>
    <source>
        <strain evidence="3">ATCC 27377 / DSM 6068 / ICPB 4128</strain>
    </source>
</reference>
<name>D2QX67_PIRSD</name>
<sequence precursor="true">MMKRVLILAAIFGIAAPAASAFALPPLPKFVAEIYGEKEEYAKFTKMYAELEGKCSMCHTPGADKKAKGHGLNDFGKVMHEKFNDDEFKAAAKTAATDPAAAAKAKELVASALKASEEAKNADGKAYGDLIKEGVLPSKNEK</sequence>
<accession>D2QX67</accession>
<evidence type="ECO:0000313" key="2">
    <source>
        <dbReference type="EMBL" id="ADB17907.1"/>
    </source>
</evidence>